<dbReference type="EMBL" id="JH712304">
    <property type="protein sequence ID" value="EFO17986.1"/>
    <property type="molecule type" value="Genomic_DNA"/>
</dbReference>
<dbReference type="AlphaFoldDB" id="A0A1S0TPS8"/>
<evidence type="ECO:0000313" key="1">
    <source>
        <dbReference type="EMBL" id="EFO17986.1"/>
    </source>
</evidence>
<reference evidence="1" key="1">
    <citation type="submission" date="2012-04" db="EMBL/GenBank/DDBJ databases">
        <title>The Genome Sequence of Loa loa.</title>
        <authorList>
            <consortium name="The Broad Institute Genome Sequencing Platform"/>
            <consortium name="Broad Institute Genome Sequencing Center for Infectious Disease"/>
            <person name="Nutman T.B."/>
            <person name="Fink D.L."/>
            <person name="Russ C."/>
            <person name="Young S."/>
            <person name="Zeng Q."/>
            <person name="Gargeya S."/>
            <person name="Alvarado L."/>
            <person name="Berlin A."/>
            <person name="Chapman S.B."/>
            <person name="Chen Z."/>
            <person name="Freedman E."/>
            <person name="Gellesch M."/>
            <person name="Goldberg J."/>
            <person name="Griggs A."/>
            <person name="Gujja S."/>
            <person name="Heilman E.R."/>
            <person name="Heiman D."/>
            <person name="Howarth C."/>
            <person name="Mehta T."/>
            <person name="Neiman D."/>
            <person name="Pearson M."/>
            <person name="Roberts A."/>
            <person name="Saif S."/>
            <person name="Shea T."/>
            <person name="Shenoy N."/>
            <person name="Sisk P."/>
            <person name="Stolte C."/>
            <person name="Sykes S."/>
            <person name="White J."/>
            <person name="Yandava C."/>
            <person name="Haas B."/>
            <person name="Henn M.R."/>
            <person name="Nusbaum C."/>
            <person name="Birren B."/>
        </authorList>
    </citation>
    <scope>NUCLEOTIDE SEQUENCE [LARGE SCALE GENOMIC DNA]</scope>
</reference>
<sequence length="122" mass="13420">SAINAEVVNGGDSDGCSHCVLINGYQEGQAWLRSGAISKERHSELLASWKYNWDQTAGSSMNLDPNDYGDGGCEQNLLGNATRLFKSVLHQTAIRKSFGLLKMRNKETETEQYGGFSNDQDD</sequence>
<dbReference type="CTD" id="9947958"/>
<dbReference type="RefSeq" id="XP_003146087.1">
    <property type="nucleotide sequence ID" value="XM_003146039.1"/>
</dbReference>
<protein>
    <submittedName>
        <fullName evidence="1">Uncharacterized protein</fullName>
    </submittedName>
</protein>
<feature type="non-terminal residue" evidence="1">
    <location>
        <position position="1"/>
    </location>
</feature>
<organism evidence="1">
    <name type="scientific">Loa loa</name>
    <name type="common">Eye worm</name>
    <name type="synonym">Filaria loa</name>
    <dbReference type="NCBI Taxonomy" id="7209"/>
    <lineage>
        <taxon>Eukaryota</taxon>
        <taxon>Metazoa</taxon>
        <taxon>Ecdysozoa</taxon>
        <taxon>Nematoda</taxon>
        <taxon>Chromadorea</taxon>
        <taxon>Rhabditida</taxon>
        <taxon>Spirurina</taxon>
        <taxon>Spiruromorpha</taxon>
        <taxon>Filarioidea</taxon>
        <taxon>Onchocercidae</taxon>
        <taxon>Loa</taxon>
    </lineage>
</organism>
<dbReference type="GeneID" id="9947958"/>
<gene>
    <name evidence="1" type="ORF">LOAG_10515</name>
</gene>
<accession>A0A1S0TPS8</accession>
<proteinExistence type="predicted"/>
<dbReference type="KEGG" id="loa:LOAG_10515"/>
<name>A0A1S0TPS8_LOALO</name>
<dbReference type="InParanoid" id="A0A1S0TPS8"/>